<comment type="caution">
    <text evidence="1">The sequence shown here is derived from an EMBL/GenBank/DDBJ whole genome shotgun (WGS) entry which is preliminary data.</text>
</comment>
<dbReference type="AlphaFoldDB" id="A0A8I0MTR7"/>
<proteinExistence type="predicted"/>
<gene>
    <name evidence="1" type="ORF">PPEP_a3402</name>
</gene>
<dbReference type="Proteomes" id="UP000660708">
    <property type="component" value="Unassembled WGS sequence"/>
</dbReference>
<keyword evidence="2" id="KW-1185">Reference proteome</keyword>
<sequence>MLSAVLSKKFLTQLASDLLLKIELVVRLIDNTTEAANFIGKKNEIKD</sequence>
<name>A0A8I0MTR7_9GAMM</name>
<protein>
    <submittedName>
        <fullName evidence="1">Uncharacterized protein</fullName>
    </submittedName>
</protein>
<evidence type="ECO:0000313" key="2">
    <source>
        <dbReference type="Proteomes" id="UP000660708"/>
    </source>
</evidence>
<reference evidence="1 2" key="1">
    <citation type="submission" date="2015-06" db="EMBL/GenBank/DDBJ databases">
        <title>Genome sequence of Pseudoalteromonas peptidolytica.</title>
        <authorList>
            <person name="Xie B.-B."/>
            <person name="Rong J.-C."/>
            <person name="Qin Q.-L."/>
            <person name="Zhang Y.-Z."/>
        </authorList>
    </citation>
    <scope>NUCLEOTIDE SEQUENCE [LARGE SCALE GENOMIC DNA]</scope>
    <source>
        <strain evidence="1 2">F12-50-A1</strain>
    </source>
</reference>
<dbReference type="EMBL" id="AQHF01000019">
    <property type="protein sequence ID" value="MBE0345059.1"/>
    <property type="molecule type" value="Genomic_DNA"/>
</dbReference>
<accession>A0A8I0MTR7</accession>
<evidence type="ECO:0000313" key="1">
    <source>
        <dbReference type="EMBL" id="MBE0345059.1"/>
    </source>
</evidence>
<organism evidence="1 2">
    <name type="scientific">Pseudoalteromonas peptidolytica F12-50-A1</name>
    <dbReference type="NCBI Taxonomy" id="1315280"/>
    <lineage>
        <taxon>Bacteria</taxon>
        <taxon>Pseudomonadati</taxon>
        <taxon>Pseudomonadota</taxon>
        <taxon>Gammaproteobacteria</taxon>
        <taxon>Alteromonadales</taxon>
        <taxon>Pseudoalteromonadaceae</taxon>
        <taxon>Pseudoalteromonas</taxon>
    </lineage>
</organism>